<dbReference type="PANTHER" id="PTHR20835:SF0">
    <property type="entry name" value="E3 UBIQUITIN-PROTEIN LIGASE PPP1R11"/>
    <property type="match status" value="1"/>
</dbReference>
<reference evidence="4 5" key="1">
    <citation type="submission" date="2024-05" db="EMBL/GenBank/DDBJ databases">
        <title>Genetic variation in Jamaican populations of the coffee berry borer (Hypothenemus hampei).</title>
        <authorList>
            <person name="Errbii M."/>
            <person name="Myrie A."/>
        </authorList>
    </citation>
    <scope>NUCLEOTIDE SEQUENCE [LARGE SCALE GENOMIC DNA]</scope>
    <source>
        <strain evidence="4">JA-Hopewell-2020-01-JO</strain>
        <tissue evidence="4">Whole body</tissue>
    </source>
</reference>
<dbReference type="PANTHER" id="PTHR20835">
    <property type="entry name" value="E3 UBIQUITIN-PROTEIN LIGASE PPP1R11-RELATED"/>
    <property type="match status" value="1"/>
</dbReference>
<dbReference type="InterPro" id="IPR011107">
    <property type="entry name" value="PPI_Ypi1"/>
</dbReference>
<name>A0ABD1EAS0_HYPHA</name>
<evidence type="ECO:0000313" key="5">
    <source>
        <dbReference type="Proteomes" id="UP001566132"/>
    </source>
</evidence>
<evidence type="ECO:0000256" key="2">
    <source>
        <dbReference type="ARBA" id="ARBA00031039"/>
    </source>
</evidence>
<feature type="compositionally biased region" description="Low complexity" evidence="3">
    <location>
        <begin position="1"/>
        <end position="23"/>
    </location>
</feature>
<feature type="compositionally biased region" description="Basic and acidic residues" evidence="3">
    <location>
        <begin position="91"/>
        <end position="104"/>
    </location>
</feature>
<feature type="region of interest" description="Disordered" evidence="3">
    <location>
        <begin position="76"/>
        <end position="128"/>
    </location>
</feature>
<protein>
    <recommendedName>
        <fullName evidence="1">E3 ubiquitin-protein ligase PPP1R11</fullName>
    </recommendedName>
    <alternativeName>
        <fullName evidence="2">Protein phosphatase 1 regulatory subunit 11</fullName>
    </alternativeName>
</protein>
<gene>
    <name evidence="4" type="ORF">ABEB36_012217</name>
</gene>
<keyword evidence="5" id="KW-1185">Reference proteome</keyword>
<dbReference type="AlphaFoldDB" id="A0ABD1EAS0"/>
<feature type="compositionally biased region" description="Polar residues" evidence="3">
    <location>
        <begin position="111"/>
        <end position="128"/>
    </location>
</feature>
<evidence type="ECO:0000256" key="3">
    <source>
        <dbReference type="SAM" id="MobiDB-lite"/>
    </source>
</evidence>
<dbReference type="Pfam" id="PF07491">
    <property type="entry name" value="PPI_Ypi1"/>
    <property type="match status" value="1"/>
</dbReference>
<organism evidence="4 5">
    <name type="scientific">Hypothenemus hampei</name>
    <name type="common">Coffee berry borer</name>
    <dbReference type="NCBI Taxonomy" id="57062"/>
    <lineage>
        <taxon>Eukaryota</taxon>
        <taxon>Metazoa</taxon>
        <taxon>Ecdysozoa</taxon>
        <taxon>Arthropoda</taxon>
        <taxon>Hexapoda</taxon>
        <taxon>Insecta</taxon>
        <taxon>Pterygota</taxon>
        <taxon>Neoptera</taxon>
        <taxon>Endopterygota</taxon>
        <taxon>Coleoptera</taxon>
        <taxon>Polyphaga</taxon>
        <taxon>Cucujiformia</taxon>
        <taxon>Curculionidae</taxon>
        <taxon>Scolytinae</taxon>
        <taxon>Hypothenemus</taxon>
    </lineage>
</organism>
<evidence type="ECO:0000256" key="1">
    <source>
        <dbReference type="ARBA" id="ARBA00021994"/>
    </source>
</evidence>
<dbReference type="EMBL" id="JBDJPC010000009">
    <property type="protein sequence ID" value="KAL1491653.1"/>
    <property type="molecule type" value="Genomic_DNA"/>
</dbReference>
<sequence length="128" mass="14332">MSDSIPSPQQHPESSSSTVTLVETVDEQDQAVPRVTVKLKKPRPDRKVQWSTETVDNENLGKKKSKCCCIYNKPRKFGESSSSDSSDDECEHCQGHVEKRKKDTENDENNSSETITEQGDVPTSSEPF</sequence>
<evidence type="ECO:0000313" key="4">
    <source>
        <dbReference type="EMBL" id="KAL1491653.1"/>
    </source>
</evidence>
<dbReference type="Proteomes" id="UP001566132">
    <property type="component" value="Unassembled WGS sequence"/>
</dbReference>
<proteinExistence type="predicted"/>
<accession>A0ABD1EAS0</accession>
<comment type="caution">
    <text evidence="4">The sequence shown here is derived from an EMBL/GenBank/DDBJ whole genome shotgun (WGS) entry which is preliminary data.</text>
</comment>
<feature type="region of interest" description="Disordered" evidence="3">
    <location>
        <begin position="1"/>
        <end position="56"/>
    </location>
</feature>